<feature type="chain" id="PRO_5015118996" evidence="1">
    <location>
        <begin position="18"/>
        <end position="56"/>
    </location>
</feature>
<sequence length="56" mass="6201">MFIMLVGGLVMLHKSISLSNYLASPVQSSREGTGFQSMSLGFPVLYGRRDVHMLQL</sequence>
<evidence type="ECO:0000256" key="1">
    <source>
        <dbReference type="SAM" id="SignalP"/>
    </source>
</evidence>
<dbReference type="EMBL" id="GGEC01081860">
    <property type="protein sequence ID" value="MBX62344.1"/>
    <property type="molecule type" value="Transcribed_RNA"/>
</dbReference>
<accession>A0A2P2Q5U3</accession>
<reference evidence="2" key="1">
    <citation type="submission" date="2018-02" db="EMBL/GenBank/DDBJ databases">
        <title>Rhizophora mucronata_Transcriptome.</title>
        <authorList>
            <person name="Meera S.P."/>
            <person name="Sreeshan A."/>
            <person name="Augustine A."/>
        </authorList>
    </citation>
    <scope>NUCLEOTIDE SEQUENCE</scope>
    <source>
        <tissue evidence="2">Leaf</tissue>
    </source>
</reference>
<proteinExistence type="predicted"/>
<protein>
    <submittedName>
        <fullName evidence="2">Uncharacterized protein</fullName>
    </submittedName>
</protein>
<organism evidence="2">
    <name type="scientific">Rhizophora mucronata</name>
    <name type="common">Asiatic mangrove</name>
    <dbReference type="NCBI Taxonomy" id="61149"/>
    <lineage>
        <taxon>Eukaryota</taxon>
        <taxon>Viridiplantae</taxon>
        <taxon>Streptophyta</taxon>
        <taxon>Embryophyta</taxon>
        <taxon>Tracheophyta</taxon>
        <taxon>Spermatophyta</taxon>
        <taxon>Magnoliopsida</taxon>
        <taxon>eudicotyledons</taxon>
        <taxon>Gunneridae</taxon>
        <taxon>Pentapetalae</taxon>
        <taxon>rosids</taxon>
        <taxon>fabids</taxon>
        <taxon>Malpighiales</taxon>
        <taxon>Rhizophoraceae</taxon>
        <taxon>Rhizophora</taxon>
    </lineage>
</organism>
<dbReference type="AlphaFoldDB" id="A0A2P2Q5U3"/>
<keyword evidence="1" id="KW-0732">Signal</keyword>
<evidence type="ECO:0000313" key="2">
    <source>
        <dbReference type="EMBL" id="MBX62344.1"/>
    </source>
</evidence>
<feature type="signal peptide" evidence="1">
    <location>
        <begin position="1"/>
        <end position="17"/>
    </location>
</feature>
<name>A0A2P2Q5U3_RHIMU</name>